<evidence type="ECO:0000313" key="1">
    <source>
        <dbReference type="EMBL" id="PRX44815.1"/>
    </source>
</evidence>
<reference evidence="1 2" key="1">
    <citation type="submission" date="2018-03" db="EMBL/GenBank/DDBJ databases">
        <title>Genomic Encyclopedia of Type Strains, Phase III (KMG-III): the genomes of soil and plant-associated and newly described type strains.</title>
        <authorList>
            <person name="Whitman W."/>
        </authorList>
    </citation>
    <scope>NUCLEOTIDE SEQUENCE [LARGE SCALE GENOMIC DNA]</scope>
    <source>
        <strain evidence="1 2">CGMCC 4.7104</strain>
    </source>
</reference>
<dbReference type="EMBL" id="PVNG01000050">
    <property type="protein sequence ID" value="PRX44815.1"/>
    <property type="molecule type" value="Genomic_DNA"/>
</dbReference>
<organism evidence="1 2">
    <name type="scientific">Nonomuraea fuscirosea</name>
    <dbReference type="NCBI Taxonomy" id="1291556"/>
    <lineage>
        <taxon>Bacteria</taxon>
        <taxon>Bacillati</taxon>
        <taxon>Actinomycetota</taxon>
        <taxon>Actinomycetes</taxon>
        <taxon>Streptosporangiales</taxon>
        <taxon>Streptosporangiaceae</taxon>
        <taxon>Nonomuraea</taxon>
    </lineage>
</organism>
<keyword evidence="2" id="KW-1185">Reference proteome</keyword>
<evidence type="ECO:0000313" key="2">
    <source>
        <dbReference type="Proteomes" id="UP000238312"/>
    </source>
</evidence>
<dbReference type="AlphaFoldDB" id="A0A2T0LNP1"/>
<name>A0A2T0LNP1_9ACTN</name>
<comment type="caution">
    <text evidence="1">The sequence shown here is derived from an EMBL/GenBank/DDBJ whole genome shotgun (WGS) entry which is preliminary data.</text>
</comment>
<dbReference type="Proteomes" id="UP000238312">
    <property type="component" value="Unassembled WGS sequence"/>
</dbReference>
<proteinExistence type="predicted"/>
<protein>
    <submittedName>
        <fullName evidence="1">Uncharacterized protein</fullName>
    </submittedName>
</protein>
<sequence>MASIQPTESRVLKPIPAKPAFCPQPPDTVNNFNAPYYGIDVGNDFCREG</sequence>
<accession>A0A2T0LNP1</accession>
<gene>
    <name evidence="1" type="ORF">B0I32_15028</name>
</gene>